<gene>
    <name evidence="1" type="ORF">L6452_43950</name>
</gene>
<protein>
    <submittedName>
        <fullName evidence="1">Uncharacterized protein</fullName>
    </submittedName>
</protein>
<name>A0ACB8XEV0_ARCLA</name>
<reference evidence="2" key="1">
    <citation type="journal article" date="2022" name="Mol. Ecol. Resour.">
        <title>The genomes of chicory, endive, great burdock and yacon provide insights into Asteraceae palaeo-polyploidization history and plant inulin production.</title>
        <authorList>
            <person name="Fan W."/>
            <person name="Wang S."/>
            <person name="Wang H."/>
            <person name="Wang A."/>
            <person name="Jiang F."/>
            <person name="Liu H."/>
            <person name="Zhao H."/>
            <person name="Xu D."/>
            <person name="Zhang Y."/>
        </authorList>
    </citation>
    <scope>NUCLEOTIDE SEQUENCE [LARGE SCALE GENOMIC DNA]</scope>
    <source>
        <strain evidence="2">cv. Niubang</strain>
    </source>
</reference>
<dbReference type="Proteomes" id="UP001055879">
    <property type="component" value="Linkage Group LG18"/>
</dbReference>
<dbReference type="EMBL" id="CM042064">
    <property type="protein sequence ID" value="KAI3665326.1"/>
    <property type="molecule type" value="Genomic_DNA"/>
</dbReference>
<organism evidence="1 2">
    <name type="scientific">Arctium lappa</name>
    <name type="common">Greater burdock</name>
    <name type="synonym">Lappa major</name>
    <dbReference type="NCBI Taxonomy" id="4217"/>
    <lineage>
        <taxon>Eukaryota</taxon>
        <taxon>Viridiplantae</taxon>
        <taxon>Streptophyta</taxon>
        <taxon>Embryophyta</taxon>
        <taxon>Tracheophyta</taxon>
        <taxon>Spermatophyta</taxon>
        <taxon>Magnoliopsida</taxon>
        <taxon>eudicotyledons</taxon>
        <taxon>Gunneridae</taxon>
        <taxon>Pentapetalae</taxon>
        <taxon>asterids</taxon>
        <taxon>campanulids</taxon>
        <taxon>Asterales</taxon>
        <taxon>Asteraceae</taxon>
        <taxon>Carduoideae</taxon>
        <taxon>Cardueae</taxon>
        <taxon>Arctiinae</taxon>
        <taxon>Arctium</taxon>
    </lineage>
</organism>
<evidence type="ECO:0000313" key="2">
    <source>
        <dbReference type="Proteomes" id="UP001055879"/>
    </source>
</evidence>
<comment type="caution">
    <text evidence="1">The sequence shown here is derived from an EMBL/GenBank/DDBJ whole genome shotgun (WGS) entry which is preliminary data.</text>
</comment>
<accession>A0ACB8XEV0</accession>
<reference evidence="1 2" key="2">
    <citation type="journal article" date="2022" name="Mol. Ecol. Resour.">
        <title>The genomes of chicory, endive, great burdock and yacon provide insights into Asteraceae paleo-polyploidization history and plant inulin production.</title>
        <authorList>
            <person name="Fan W."/>
            <person name="Wang S."/>
            <person name="Wang H."/>
            <person name="Wang A."/>
            <person name="Jiang F."/>
            <person name="Liu H."/>
            <person name="Zhao H."/>
            <person name="Xu D."/>
            <person name="Zhang Y."/>
        </authorList>
    </citation>
    <scope>NUCLEOTIDE SEQUENCE [LARGE SCALE GENOMIC DNA]</scope>
    <source>
        <strain evidence="2">cv. Niubang</strain>
    </source>
</reference>
<sequence>MRHKLNEGSIYIKVIPGGSLVVADVSSPDDPSIPLLIYSLLKNLGLPKMTRTLLHPYSNQQRNRLIVSETNSIDCFRDDTNTIVHGIDRLFHKRIPSILSEMIRIRYPRLIRPCLLEFIYFPVKRFNLCEIYIFSSILRVNELSMCDRLFHKRIPLILSEMIRTIYHRLIRPCLLEFTYFPVKRFKYCEIYIFSSILRLVSFSFFSTLILTDPSVWW</sequence>
<proteinExistence type="predicted"/>
<keyword evidence="2" id="KW-1185">Reference proteome</keyword>
<evidence type="ECO:0000313" key="1">
    <source>
        <dbReference type="EMBL" id="KAI3665326.1"/>
    </source>
</evidence>